<evidence type="ECO:0000256" key="8">
    <source>
        <dbReference type="ARBA" id="ARBA00023209"/>
    </source>
</evidence>
<comment type="pathway">
    <text evidence="10">Lipid metabolism; phospholipid metabolism.</text>
</comment>
<sequence length="221" mass="23604">MTGKETVLIQIISPIISYFIGSIPFGFLIAKIVKGVDIRQLGSGNPGATNVSRILGRPYGISVFILDMLKGFLPVFIFDRMFANYSHSLAVISCGVGVICGHTFPVFLGFKGGKAAATGCGVFLWLAPLSLVISASIWLLTVYISRYISLGSILSSIALVTCLIVLGKDPFGQGFPLTLFSIFISALLIIRHKSNIKRLLNGTESKIGSKIKADVSANSNS</sequence>
<evidence type="ECO:0000313" key="11">
    <source>
        <dbReference type="EMBL" id="GAN34798.1"/>
    </source>
</evidence>
<feature type="transmembrane region" description="Helical" evidence="10">
    <location>
        <begin position="7"/>
        <end position="30"/>
    </location>
</feature>
<evidence type="ECO:0000256" key="10">
    <source>
        <dbReference type="HAMAP-Rule" id="MF_01043"/>
    </source>
</evidence>
<evidence type="ECO:0000313" key="12">
    <source>
        <dbReference type="Proteomes" id="UP000032309"/>
    </source>
</evidence>
<feature type="transmembrane region" description="Helical" evidence="10">
    <location>
        <begin position="59"/>
        <end position="77"/>
    </location>
</feature>
<comment type="similarity">
    <text evidence="10">Belongs to the PlsY family.</text>
</comment>
<dbReference type="InterPro" id="IPR003811">
    <property type="entry name" value="G3P_acylTferase_PlsY"/>
</dbReference>
<keyword evidence="5 10" id="KW-1133">Transmembrane helix</keyword>
<reference evidence="12" key="1">
    <citation type="journal article" date="2015" name="Genome Announc.">
        <title>Draft Genome Sequence of an Anaerobic Ammonium-Oxidizing Bacterium, "Candidatus Brocadia sinica".</title>
        <authorList>
            <person name="Oshiki M."/>
            <person name="Shinyako-Hata K."/>
            <person name="Satoh H."/>
            <person name="Okabe S."/>
        </authorList>
    </citation>
    <scope>NUCLEOTIDE SEQUENCE [LARGE SCALE GENOMIC DNA]</scope>
    <source>
        <strain evidence="12">JPN1</strain>
    </source>
</reference>
<dbReference type="PANTHER" id="PTHR30309">
    <property type="entry name" value="INNER MEMBRANE PROTEIN YGIH"/>
    <property type="match status" value="1"/>
</dbReference>
<dbReference type="Proteomes" id="UP000032309">
    <property type="component" value="Unassembled WGS sequence"/>
</dbReference>
<comment type="function">
    <text evidence="10">Catalyzes the transfer of an acyl group from acyl-phosphate (acyl-PO(4)) to glycerol-3-phosphate (G3P) to form lysophosphatidic acid (LPA). This enzyme utilizes acyl-phosphate as fatty acyl donor, but not acyl-CoA or acyl-ACP.</text>
</comment>
<evidence type="ECO:0000256" key="3">
    <source>
        <dbReference type="ARBA" id="ARBA00022679"/>
    </source>
</evidence>
<comment type="caution">
    <text evidence="11">The sequence shown here is derived from an EMBL/GenBank/DDBJ whole genome shotgun (WGS) entry which is preliminary data.</text>
</comment>
<comment type="subunit">
    <text evidence="10">Probably interacts with PlsX.</text>
</comment>
<evidence type="ECO:0000256" key="5">
    <source>
        <dbReference type="ARBA" id="ARBA00022989"/>
    </source>
</evidence>
<feature type="transmembrane region" description="Helical" evidence="10">
    <location>
        <begin position="147"/>
        <end position="167"/>
    </location>
</feature>
<dbReference type="HAMAP" id="MF_01043">
    <property type="entry name" value="PlsY"/>
    <property type="match status" value="1"/>
</dbReference>
<evidence type="ECO:0000256" key="2">
    <source>
        <dbReference type="ARBA" id="ARBA00022516"/>
    </source>
</evidence>
<comment type="catalytic activity">
    <reaction evidence="10">
        <text>an acyl phosphate + sn-glycerol 3-phosphate = a 1-acyl-sn-glycero-3-phosphate + phosphate</text>
        <dbReference type="Rhea" id="RHEA:34075"/>
        <dbReference type="ChEBI" id="CHEBI:43474"/>
        <dbReference type="ChEBI" id="CHEBI:57597"/>
        <dbReference type="ChEBI" id="CHEBI:57970"/>
        <dbReference type="ChEBI" id="CHEBI:59918"/>
        <dbReference type="EC" id="2.3.1.275"/>
    </reaction>
</comment>
<evidence type="ECO:0000256" key="1">
    <source>
        <dbReference type="ARBA" id="ARBA00022475"/>
    </source>
</evidence>
<keyword evidence="3 10" id="KW-0808">Transferase</keyword>
<feature type="transmembrane region" description="Helical" evidence="10">
    <location>
        <begin position="122"/>
        <end position="140"/>
    </location>
</feature>
<keyword evidence="6 10" id="KW-0443">Lipid metabolism</keyword>
<dbReference type="PANTHER" id="PTHR30309:SF0">
    <property type="entry name" value="GLYCEROL-3-PHOSPHATE ACYLTRANSFERASE-RELATED"/>
    <property type="match status" value="1"/>
</dbReference>
<dbReference type="NCBIfam" id="TIGR00023">
    <property type="entry name" value="glycerol-3-phosphate 1-O-acyltransferase PlsY"/>
    <property type="match status" value="1"/>
</dbReference>
<protein>
    <recommendedName>
        <fullName evidence="10">Glycerol-3-phosphate acyltransferase</fullName>
    </recommendedName>
    <alternativeName>
        <fullName evidence="10">Acyl-PO4 G3P acyltransferase</fullName>
    </alternativeName>
    <alternativeName>
        <fullName evidence="10">Acyl-phosphate--glycerol-3-phosphate acyltransferase</fullName>
    </alternativeName>
    <alternativeName>
        <fullName evidence="10">G3P acyltransferase</fullName>
        <shortName evidence="10">GPAT</shortName>
        <ecNumber evidence="10">2.3.1.275</ecNumber>
    </alternativeName>
    <alternativeName>
        <fullName evidence="10">Lysophosphatidic acid synthase</fullName>
        <shortName evidence="10">LPA synthase</shortName>
    </alternativeName>
</protein>
<keyword evidence="7 10" id="KW-0472">Membrane</keyword>
<organism evidence="11 12">
    <name type="scientific">Candidatus Brocadia sinica JPN1</name>
    <dbReference type="NCBI Taxonomy" id="1197129"/>
    <lineage>
        <taxon>Bacteria</taxon>
        <taxon>Pseudomonadati</taxon>
        <taxon>Planctomycetota</taxon>
        <taxon>Candidatus Brocadiia</taxon>
        <taxon>Candidatus Brocadiales</taxon>
        <taxon>Candidatus Brocadiaceae</taxon>
        <taxon>Candidatus Brocadia</taxon>
    </lineage>
</organism>
<evidence type="ECO:0000256" key="7">
    <source>
        <dbReference type="ARBA" id="ARBA00023136"/>
    </source>
</evidence>
<feature type="transmembrane region" description="Helical" evidence="10">
    <location>
        <begin position="89"/>
        <end position="110"/>
    </location>
</feature>
<accession>A0ABQ0K1K4</accession>
<evidence type="ECO:0000256" key="6">
    <source>
        <dbReference type="ARBA" id="ARBA00023098"/>
    </source>
</evidence>
<keyword evidence="9 10" id="KW-1208">Phospholipid metabolism</keyword>
<keyword evidence="8 10" id="KW-0594">Phospholipid biosynthesis</keyword>
<keyword evidence="2 10" id="KW-0444">Lipid biosynthesis</keyword>
<dbReference type="EC" id="2.3.1.275" evidence="10"/>
<name>A0ABQ0K1K4_9BACT</name>
<evidence type="ECO:0000256" key="9">
    <source>
        <dbReference type="ARBA" id="ARBA00023264"/>
    </source>
</evidence>
<evidence type="ECO:0000256" key="4">
    <source>
        <dbReference type="ARBA" id="ARBA00022692"/>
    </source>
</evidence>
<keyword evidence="4 10" id="KW-0812">Transmembrane</keyword>
<keyword evidence="1 10" id="KW-1003">Cell membrane</keyword>
<dbReference type="EMBL" id="BAFN01000001">
    <property type="protein sequence ID" value="GAN34798.1"/>
    <property type="molecule type" value="Genomic_DNA"/>
</dbReference>
<gene>
    <name evidence="10" type="primary">plsY</name>
    <name evidence="11" type="ORF">BROSI_A3341</name>
</gene>
<keyword evidence="12" id="KW-1185">Reference proteome</keyword>
<feature type="transmembrane region" description="Helical" evidence="10">
    <location>
        <begin position="173"/>
        <end position="190"/>
    </location>
</feature>
<proteinExistence type="inferred from homology"/>
<dbReference type="Pfam" id="PF02660">
    <property type="entry name" value="G3P_acyltransf"/>
    <property type="match status" value="1"/>
</dbReference>
<comment type="subcellular location">
    <subcellularLocation>
        <location evidence="10">Cell membrane</location>
        <topology evidence="10">Multi-pass membrane protein</topology>
    </subcellularLocation>
</comment>
<dbReference type="SMART" id="SM01207">
    <property type="entry name" value="G3P_acyltransf"/>
    <property type="match status" value="1"/>
</dbReference>